<dbReference type="InterPro" id="IPR029058">
    <property type="entry name" value="AB_hydrolase_fold"/>
</dbReference>
<dbReference type="PRINTS" id="PR00862">
    <property type="entry name" value="PROLIGOPTASE"/>
</dbReference>
<dbReference type="Pfam" id="PF00326">
    <property type="entry name" value="Peptidase_S9"/>
    <property type="match status" value="1"/>
</dbReference>
<dbReference type="SUPFAM" id="SSF53474">
    <property type="entry name" value="alpha/beta-Hydrolases"/>
    <property type="match status" value="1"/>
</dbReference>
<keyword evidence="1 4" id="KW-0378">Hydrolase</keyword>
<evidence type="ECO:0000313" key="5">
    <source>
        <dbReference type="Proteomes" id="UP001521931"/>
    </source>
</evidence>
<evidence type="ECO:0000259" key="3">
    <source>
        <dbReference type="Pfam" id="PF00326"/>
    </source>
</evidence>
<dbReference type="GO" id="GO:0016787">
    <property type="term" value="F:hydrolase activity"/>
    <property type="evidence" value="ECO:0007669"/>
    <property type="project" value="UniProtKB-KW"/>
</dbReference>
<dbReference type="InterPro" id="IPR011042">
    <property type="entry name" value="6-blade_b-propeller_TolB-like"/>
</dbReference>
<feature type="domain" description="Peptidase S9 prolyl oligopeptidase catalytic" evidence="3">
    <location>
        <begin position="428"/>
        <end position="628"/>
    </location>
</feature>
<sequence>MAPDLLTVMELSGRPTHGASVAPDGRALAHVVDVDGYPRAVQRFLEGARAGTWRPVRLPVDGPVTRVRHSPDGLWLACQVAPYGGDHSQVWVVTTDPGDPQAWRADDDRDGSAELVGWDGTRIQVTAELEDGSGESRLVDPQTLGVEVVDRRAEGRFVDSWGGASLVRVGGRGDRSLRLLWGGEDTALLRPDPGSVTDAAAILDDHRPRRLPSRSGWSERLPPHTSCPSESREGYLRVVIRTDVGGDRQRLALLTVTGRGVSERVLMARPDADVEEFCVSEDGTRAAVLWNVDGGRSELALVELVDGTVHEAIPLPGWVATEPSLSADGSILALTVESPDRDRCVEILDLRTRSWVSQAWVDVEGATRDPQAVLPELLRTTTRDGTEVSSWWHPAQDRPVDGGGPVVIHLHGGPEGQERPGWSHLYPVLLRAGISVCAPNVRGSGGFGRAYSHADDVGLRWRGVDDVEDVVADLVARGLADPDRVACVGWSYGGYLTLSCLAARPGLFAAGASIAGMSDLGTFYATTEPWIARAALPKYGHPVHDAELLRTISPLRLADRIDAPVLLVHGAHDTNVPPSESQQLAEAVQAAGGTARCEIVPDEGHEIVQPARRRAAAELVRDWTLAAFAAAVSPAGAPSRTGRRTGPGHPAPPG</sequence>
<accession>A0ABS9PZJ0</accession>
<dbReference type="Gene3D" id="3.40.50.1820">
    <property type="entry name" value="alpha/beta hydrolase"/>
    <property type="match status" value="1"/>
</dbReference>
<dbReference type="Gene3D" id="2.120.10.30">
    <property type="entry name" value="TolB, C-terminal domain"/>
    <property type="match status" value="1"/>
</dbReference>
<evidence type="ECO:0000313" key="4">
    <source>
        <dbReference type="EMBL" id="MCG7321051.1"/>
    </source>
</evidence>
<dbReference type="SUPFAM" id="SSF82171">
    <property type="entry name" value="DPP6 N-terminal domain-like"/>
    <property type="match status" value="1"/>
</dbReference>
<organism evidence="4 5">
    <name type="scientific">Arsenicicoccus bolidensis</name>
    <dbReference type="NCBI Taxonomy" id="229480"/>
    <lineage>
        <taxon>Bacteria</taxon>
        <taxon>Bacillati</taxon>
        <taxon>Actinomycetota</taxon>
        <taxon>Actinomycetes</taxon>
        <taxon>Micrococcales</taxon>
        <taxon>Intrasporangiaceae</taxon>
        <taxon>Arsenicicoccus</taxon>
    </lineage>
</organism>
<gene>
    <name evidence="4" type="ORF">MHL29_03955</name>
</gene>
<comment type="caution">
    <text evidence="4">The sequence shown here is derived from an EMBL/GenBank/DDBJ whole genome shotgun (WGS) entry which is preliminary data.</text>
</comment>
<dbReference type="InterPro" id="IPR001375">
    <property type="entry name" value="Peptidase_S9_cat"/>
</dbReference>
<name>A0ABS9PZJ0_9MICO</name>
<keyword evidence="5" id="KW-1185">Reference proteome</keyword>
<feature type="region of interest" description="Disordered" evidence="2">
    <location>
        <begin position="634"/>
        <end position="654"/>
    </location>
</feature>
<dbReference type="Proteomes" id="UP001521931">
    <property type="component" value="Unassembled WGS sequence"/>
</dbReference>
<evidence type="ECO:0000256" key="2">
    <source>
        <dbReference type="SAM" id="MobiDB-lite"/>
    </source>
</evidence>
<dbReference type="PANTHER" id="PTHR42776">
    <property type="entry name" value="SERINE PEPTIDASE S9 FAMILY MEMBER"/>
    <property type="match status" value="1"/>
</dbReference>
<dbReference type="InterPro" id="IPR002470">
    <property type="entry name" value="Peptidase_S9A"/>
</dbReference>
<dbReference type="PANTHER" id="PTHR42776:SF27">
    <property type="entry name" value="DIPEPTIDYL PEPTIDASE FAMILY MEMBER 6"/>
    <property type="match status" value="1"/>
</dbReference>
<evidence type="ECO:0000256" key="1">
    <source>
        <dbReference type="ARBA" id="ARBA00022801"/>
    </source>
</evidence>
<proteinExistence type="predicted"/>
<dbReference type="EMBL" id="JAKRCV010000007">
    <property type="protein sequence ID" value="MCG7321051.1"/>
    <property type="molecule type" value="Genomic_DNA"/>
</dbReference>
<dbReference type="RefSeq" id="WP_239262417.1">
    <property type="nucleotide sequence ID" value="NZ_JAKRCV010000007.1"/>
</dbReference>
<reference evidence="4 5" key="1">
    <citation type="submission" date="2022-02" db="EMBL/GenBank/DDBJ databases">
        <title>Uncovering new skin microbiome diversity through culturing and metagenomics.</title>
        <authorList>
            <person name="Conlan S."/>
            <person name="Deming C."/>
            <person name="Nisc Comparative Sequencing Program N."/>
            <person name="Segre J.A."/>
        </authorList>
    </citation>
    <scope>NUCLEOTIDE SEQUENCE [LARGE SCALE GENOMIC DNA]</scope>
    <source>
        <strain evidence="4 5">ACRQZ</strain>
    </source>
</reference>
<protein>
    <submittedName>
        <fullName evidence="4">Alpha/beta fold hydrolase</fullName>
    </submittedName>
</protein>